<dbReference type="InterPro" id="IPR002048">
    <property type="entry name" value="EF_hand_dom"/>
</dbReference>
<dbReference type="OrthoDB" id="191686at2759"/>
<dbReference type="GO" id="GO:0005509">
    <property type="term" value="F:calcium ion binding"/>
    <property type="evidence" value="ECO:0007669"/>
    <property type="project" value="InterPro"/>
</dbReference>
<dbReference type="InterPro" id="IPR011992">
    <property type="entry name" value="EF-hand-dom_pair"/>
</dbReference>
<dbReference type="PANTHER" id="PTHR23055">
    <property type="entry name" value="CALCIUM BINDING PROTEINS"/>
    <property type="match status" value="1"/>
</dbReference>
<comment type="similarity">
    <text evidence="1">Belongs to the recoverin family.</text>
</comment>
<dbReference type="PRINTS" id="PR00450">
    <property type="entry name" value="RECOVERIN"/>
</dbReference>
<dbReference type="SUPFAM" id="SSF47473">
    <property type="entry name" value="EF-hand"/>
    <property type="match status" value="1"/>
</dbReference>
<name>A0A7R9GFZ9_9CRUS</name>
<evidence type="ECO:0000256" key="6">
    <source>
        <dbReference type="ARBA" id="ARBA00023288"/>
    </source>
</evidence>
<accession>A0A7R9GFZ9</accession>
<evidence type="ECO:0000256" key="2">
    <source>
        <dbReference type="ARBA" id="ARBA00022707"/>
    </source>
</evidence>
<dbReference type="Proteomes" id="UP000678499">
    <property type="component" value="Unassembled WGS sequence"/>
</dbReference>
<sequence>MTELLLLRGGLSRDQFQSWKRKFSHDCPDGRMNLAKTVELFRDLFPSSSEPERFAELCFEVFDRDRRGFIDFKEFLNAVNIATGATLVEKLEWAFKLADADMDGKLDMNEIVELASVFFVFRTGSSGDRMIRFLTDAQKAFFQVSDHEGFVHYQDYLTTALTHKFLYEIFL</sequence>
<dbReference type="PANTHER" id="PTHR23055:SF178">
    <property type="entry name" value="NEUROCALCIN HOMOLOG"/>
    <property type="match status" value="1"/>
</dbReference>
<keyword evidence="6" id="KW-0449">Lipoprotein</keyword>
<keyword evidence="9" id="KW-1185">Reference proteome</keyword>
<organism evidence="8">
    <name type="scientific">Notodromas monacha</name>
    <dbReference type="NCBI Taxonomy" id="399045"/>
    <lineage>
        <taxon>Eukaryota</taxon>
        <taxon>Metazoa</taxon>
        <taxon>Ecdysozoa</taxon>
        <taxon>Arthropoda</taxon>
        <taxon>Crustacea</taxon>
        <taxon>Oligostraca</taxon>
        <taxon>Ostracoda</taxon>
        <taxon>Podocopa</taxon>
        <taxon>Podocopida</taxon>
        <taxon>Cypridocopina</taxon>
        <taxon>Cypridoidea</taxon>
        <taxon>Cyprididae</taxon>
        <taxon>Notodromas</taxon>
    </lineage>
</organism>
<dbReference type="Gene3D" id="1.10.238.10">
    <property type="entry name" value="EF-hand"/>
    <property type="match status" value="2"/>
</dbReference>
<dbReference type="EMBL" id="CAJPEX010002665">
    <property type="protein sequence ID" value="CAG0921317.1"/>
    <property type="molecule type" value="Genomic_DNA"/>
</dbReference>
<feature type="domain" description="EF-hand" evidence="7">
    <location>
        <begin position="86"/>
        <end position="121"/>
    </location>
</feature>
<dbReference type="Pfam" id="PF13833">
    <property type="entry name" value="EF-hand_8"/>
    <property type="match status" value="1"/>
</dbReference>
<dbReference type="Pfam" id="PF13202">
    <property type="entry name" value="EF-hand_5"/>
    <property type="match status" value="1"/>
</dbReference>
<dbReference type="InterPro" id="IPR028846">
    <property type="entry name" value="Recoverin"/>
</dbReference>
<keyword evidence="2" id="KW-0519">Myristate</keyword>
<evidence type="ECO:0000256" key="3">
    <source>
        <dbReference type="ARBA" id="ARBA00022723"/>
    </source>
</evidence>
<dbReference type="SMART" id="SM00054">
    <property type="entry name" value="EFh"/>
    <property type="match status" value="2"/>
</dbReference>
<keyword evidence="3" id="KW-0479">Metal-binding</keyword>
<protein>
    <recommendedName>
        <fullName evidence="7">EF-hand domain-containing protein</fullName>
    </recommendedName>
</protein>
<dbReference type="PROSITE" id="PS00018">
    <property type="entry name" value="EF_HAND_1"/>
    <property type="match status" value="1"/>
</dbReference>
<gene>
    <name evidence="8" type="ORF">NMOB1V02_LOCUS8816</name>
</gene>
<evidence type="ECO:0000313" key="8">
    <source>
        <dbReference type="EMBL" id="CAD7281165.1"/>
    </source>
</evidence>
<evidence type="ECO:0000256" key="1">
    <source>
        <dbReference type="ARBA" id="ARBA00006049"/>
    </source>
</evidence>
<feature type="domain" description="EF-hand" evidence="7">
    <location>
        <begin position="50"/>
        <end position="85"/>
    </location>
</feature>
<evidence type="ECO:0000256" key="5">
    <source>
        <dbReference type="ARBA" id="ARBA00022837"/>
    </source>
</evidence>
<dbReference type="AlphaFoldDB" id="A0A7R9GFZ9"/>
<dbReference type="PROSITE" id="PS50222">
    <property type="entry name" value="EF_HAND_2"/>
    <property type="match status" value="2"/>
</dbReference>
<dbReference type="EMBL" id="OA884702">
    <property type="protein sequence ID" value="CAD7281165.1"/>
    <property type="molecule type" value="Genomic_DNA"/>
</dbReference>
<evidence type="ECO:0000313" key="9">
    <source>
        <dbReference type="Proteomes" id="UP000678499"/>
    </source>
</evidence>
<reference evidence="8" key="1">
    <citation type="submission" date="2020-11" db="EMBL/GenBank/DDBJ databases">
        <authorList>
            <person name="Tran Van P."/>
        </authorList>
    </citation>
    <scope>NUCLEOTIDE SEQUENCE</scope>
</reference>
<keyword evidence="4" id="KW-0677">Repeat</keyword>
<keyword evidence="5" id="KW-0106">Calcium</keyword>
<evidence type="ECO:0000256" key="4">
    <source>
        <dbReference type="ARBA" id="ARBA00022737"/>
    </source>
</evidence>
<evidence type="ECO:0000259" key="7">
    <source>
        <dbReference type="PROSITE" id="PS50222"/>
    </source>
</evidence>
<dbReference type="CDD" id="cd00051">
    <property type="entry name" value="EFh"/>
    <property type="match status" value="1"/>
</dbReference>
<proteinExistence type="inferred from homology"/>
<dbReference type="InterPro" id="IPR018247">
    <property type="entry name" value="EF_Hand_1_Ca_BS"/>
</dbReference>